<sequence length="39" mass="4580">MLHNYLQVISIIHRPNNNIATVKLPIIFGVIHLQLRFQD</sequence>
<reference evidence="1" key="1">
    <citation type="submission" date="2014-09" db="EMBL/GenBank/DDBJ databases">
        <authorList>
            <person name="Magalhaes I.L.F."/>
            <person name="Oliveira U."/>
            <person name="Santos F.R."/>
            <person name="Vidigal T.H.D.A."/>
            <person name="Brescovit A.D."/>
            <person name="Santos A.J."/>
        </authorList>
    </citation>
    <scope>NUCLEOTIDE SEQUENCE</scope>
    <source>
        <tissue evidence="1">Shoot tissue taken approximately 20 cm above the soil surface</tissue>
    </source>
</reference>
<proteinExistence type="predicted"/>
<dbReference type="EMBL" id="GBRH01174024">
    <property type="protein sequence ID" value="JAE23872.1"/>
    <property type="molecule type" value="Transcribed_RNA"/>
</dbReference>
<dbReference type="AlphaFoldDB" id="A0A0A9GHA8"/>
<organism evidence="1">
    <name type="scientific">Arundo donax</name>
    <name type="common">Giant reed</name>
    <name type="synonym">Donax arundinaceus</name>
    <dbReference type="NCBI Taxonomy" id="35708"/>
    <lineage>
        <taxon>Eukaryota</taxon>
        <taxon>Viridiplantae</taxon>
        <taxon>Streptophyta</taxon>
        <taxon>Embryophyta</taxon>
        <taxon>Tracheophyta</taxon>
        <taxon>Spermatophyta</taxon>
        <taxon>Magnoliopsida</taxon>
        <taxon>Liliopsida</taxon>
        <taxon>Poales</taxon>
        <taxon>Poaceae</taxon>
        <taxon>PACMAD clade</taxon>
        <taxon>Arundinoideae</taxon>
        <taxon>Arundineae</taxon>
        <taxon>Arundo</taxon>
    </lineage>
</organism>
<accession>A0A0A9GHA8</accession>
<evidence type="ECO:0000313" key="1">
    <source>
        <dbReference type="EMBL" id="JAE23872.1"/>
    </source>
</evidence>
<reference evidence="1" key="2">
    <citation type="journal article" date="2015" name="Data Brief">
        <title>Shoot transcriptome of the giant reed, Arundo donax.</title>
        <authorList>
            <person name="Barrero R.A."/>
            <person name="Guerrero F.D."/>
            <person name="Moolhuijzen P."/>
            <person name="Goolsby J.A."/>
            <person name="Tidwell J."/>
            <person name="Bellgard S.E."/>
            <person name="Bellgard M.I."/>
        </authorList>
    </citation>
    <scope>NUCLEOTIDE SEQUENCE</scope>
    <source>
        <tissue evidence="1">Shoot tissue taken approximately 20 cm above the soil surface</tissue>
    </source>
</reference>
<protein>
    <submittedName>
        <fullName evidence="1">Uncharacterized protein</fullName>
    </submittedName>
</protein>
<name>A0A0A9GHA8_ARUDO</name>